<dbReference type="PANTHER" id="PTHR42648:SF21">
    <property type="entry name" value="CYSTEINE-RICH RLK (RECEPTOR-LIKE PROTEIN KINASE) 8"/>
    <property type="match status" value="1"/>
</dbReference>
<dbReference type="InterPro" id="IPR039537">
    <property type="entry name" value="Retrotran_Ty1/copia-like"/>
</dbReference>
<dbReference type="Gene3D" id="3.30.420.10">
    <property type="entry name" value="Ribonuclease H-like superfamily/Ribonuclease H"/>
    <property type="match status" value="1"/>
</dbReference>
<dbReference type="EMBL" id="JARYMX010000003">
    <property type="protein sequence ID" value="KAJ9557612.1"/>
    <property type="molecule type" value="Genomic_DNA"/>
</dbReference>
<dbReference type="Proteomes" id="UP001172457">
    <property type="component" value="Chromosome 3"/>
</dbReference>
<evidence type="ECO:0000313" key="1">
    <source>
        <dbReference type="EMBL" id="KAJ9557612.1"/>
    </source>
</evidence>
<protein>
    <recommendedName>
        <fullName evidence="3">Integrase catalytic domain-containing protein</fullName>
    </recommendedName>
</protein>
<dbReference type="PANTHER" id="PTHR42648">
    <property type="entry name" value="TRANSPOSASE, PUTATIVE-RELATED"/>
    <property type="match status" value="1"/>
</dbReference>
<evidence type="ECO:0008006" key="3">
    <source>
        <dbReference type="Google" id="ProtNLM"/>
    </source>
</evidence>
<reference evidence="1" key="1">
    <citation type="submission" date="2023-03" db="EMBL/GenBank/DDBJ databases">
        <title>Chromosome-scale reference genome and RAD-based genetic map of yellow starthistle (Centaurea solstitialis) reveal putative structural variation and QTLs associated with invader traits.</title>
        <authorList>
            <person name="Reatini B."/>
            <person name="Cang F.A."/>
            <person name="Jiang Q."/>
            <person name="Mckibben M.T.W."/>
            <person name="Barker M.S."/>
            <person name="Rieseberg L.H."/>
            <person name="Dlugosch K.M."/>
        </authorList>
    </citation>
    <scope>NUCLEOTIDE SEQUENCE</scope>
    <source>
        <strain evidence="1">CAN-66</strain>
        <tissue evidence="1">Leaf</tissue>
    </source>
</reference>
<name>A0AA38WEE8_9ASTR</name>
<organism evidence="1 2">
    <name type="scientific">Centaurea solstitialis</name>
    <name type="common">yellow star-thistle</name>
    <dbReference type="NCBI Taxonomy" id="347529"/>
    <lineage>
        <taxon>Eukaryota</taxon>
        <taxon>Viridiplantae</taxon>
        <taxon>Streptophyta</taxon>
        <taxon>Embryophyta</taxon>
        <taxon>Tracheophyta</taxon>
        <taxon>Spermatophyta</taxon>
        <taxon>Magnoliopsida</taxon>
        <taxon>eudicotyledons</taxon>
        <taxon>Gunneridae</taxon>
        <taxon>Pentapetalae</taxon>
        <taxon>asterids</taxon>
        <taxon>campanulids</taxon>
        <taxon>Asterales</taxon>
        <taxon>Asteraceae</taxon>
        <taxon>Carduoideae</taxon>
        <taxon>Cardueae</taxon>
        <taxon>Centaureinae</taxon>
        <taxon>Centaurea</taxon>
    </lineage>
</organism>
<evidence type="ECO:0000313" key="2">
    <source>
        <dbReference type="Proteomes" id="UP001172457"/>
    </source>
</evidence>
<gene>
    <name evidence="1" type="ORF">OSB04_012226</name>
</gene>
<keyword evidence="2" id="KW-1185">Reference proteome</keyword>
<dbReference type="InterPro" id="IPR012337">
    <property type="entry name" value="RNaseH-like_sf"/>
</dbReference>
<comment type="caution">
    <text evidence="1">The sequence shown here is derived from an EMBL/GenBank/DDBJ whole genome shotgun (WGS) entry which is preliminary data.</text>
</comment>
<accession>A0AA38WEE8</accession>
<dbReference type="InterPro" id="IPR036397">
    <property type="entry name" value="RNaseH_sf"/>
</dbReference>
<dbReference type="AlphaFoldDB" id="A0AA38WEE8"/>
<sequence>MWGFSPTAKVVRENALPMWFATTSEENRSCHASRFRFSGVLHHPLDMLHMDLCRPMRVESLACKKYMLVLVDKYSRYTWLEFLIPKSDVADLII</sequence>
<dbReference type="SUPFAM" id="SSF53098">
    <property type="entry name" value="Ribonuclease H-like"/>
    <property type="match status" value="1"/>
</dbReference>
<proteinExistence type="predicted"/>
<dbReference type="GO" id="GO:0003676">
    <property type="term" value="F:nucleic acid binding"/>
    <property type="evidence" value="ECO:0007669"/>
    <property type="project" value="InterPro"/>
</dbReference>